<keyword evidence="9" id="KW-1185">Reference proteome</keyword>
<comment type="caution">
    <text evidence="8">The sequence shown here is derived from an EMBL/GenBank/DDBJ whole genome shotgun (WGS) entry which is preliminary data.</text>
</comment>
<comment type="subcellular location">
    <subcellularLocation>
        <location evidence="1">Membrane</location>
        <topology evidence="1">Multi-pass membrane protein</topology>
    </subcellularLocation>
</comment>
<keyword evidence="3 6" id="KW-0812">Transmembrane</keyword>
<dbReference type="GO" id="GO:0016020">
    <property type="term" value="C:membrane"/>
    <property type="evidence" value="ECO:0007669"/>
    <property type="project" value="UniProtKB-SubCell"/>
</dbReference>
<name>A0A8T2IFI8_9PIPI</name>
<comment type="similarity">
    <text evidence="2">Belongs to the L6 tetraspanin family.</text>
</comment>
<proteinExistence type="inferred from homology"/>
<gene>
    <name evidence="8" type="ORF">GDO86_020365</name>
</gene>
<feature type="chain" id="PRO_5035934984" evidence="7">
    <location>
        <begin position="26"/>
        <end position="190"/>
    </location>
</feature>
<evidence type="ECO:0000256" key="1">
    <source>
        <dbReference type="ARBA" id="ARBA00004141"/>
    </source>
</evidence>
<keyword evidence="5 6" id="KW-0472">Membrane</keyword>
<accession>A0A8T2IFI8</accession>
<evidence type="ECO:0000256" key="4">
    <source>
        <dbReference type="ARBA" id="ARBA00022989"/>
    </source>
</evidence>
<reference evidence="8" key="1">
    <citation type="thesis" date="2020" institute="ProQuest LLC" country="789 East Eisenhower Parkway, Ann Arbor, MI, USA">
        <title>Comparative Genomics and Chromosome Evolution.</title>
        <authorList>
            <person name="Mudd A.B."/>
        </authorList>
    </citation>
    <scope>NUCLEOTIDE SEQUENCE</scope>
    <source>
        <strain evidence="8">Female2</strain>
        <tissue evidence="8">Blood</tissue>
    </source>
</reference>
<dbReference type="Proteomes" id="UP000812440">
    <property type="component" value="Unassembled WGS sequence"/>
</dbReference>
<evidence type="ECO:0000313" key="9">
    <source>
        <dbReference type="Proteomes" id="UP000812440"/>
    </source>
</evidence>
<feature type="signal peptide" evidence="7">
    <location>
        <begin position="1"/>
        <end position="25"/>
    </location>
</feature>
<organism evidence="8 9">
    <name type="scientific">Hymenochirus boettgeri</name>
    <name type="common">Congo dwarf clawed frog</name>
    <dbReference type="NCBI Taxonomy" id="247094"/>
    <lineage>
        <taxon>Eukaryota</taxon>
        <taxon>Metazoa</taxon>
        <taxon>Chordata</taxon>
        <taxon>Craniata</taxon>
        <taxon>Vertebrata</taxon>
        <taxon>Euteleostomi</taxon>
        <taxon>Amphibia</taxon>
        <taxon>Batrachia</taxon>
        <taxon>Anura</taxon>
        <taxon>Pipoidea</taxon>
        <taxon>Pipidae</taxon>
        <taxon>Pipinae</taxon>
        <taxon>Hymenochirus</taxon>
    </lineage>
</organism>
<dbReference type="AlphaFoldDB" id="A0A8T2IFI8"/>
<dbReference type="PANTHER" id="PTHR14198:SF14">
    <property type="entry name" value="TRANSMEMBRANE 4 L6 FAMILY MEMBER 18"/>
    <property type="match status" value="1"/>
</dbReference>
<evidence type="ECO:0000256" key="3">
    <source>
        <dbReference type="ARBA" id="ARBA00022692"/>
    </source>
</evidence>
<keyword evidence="4 6" id="KW-1133">Transmembrane helix</keyword>
<dbReference type="OrthoDB" id="8697884at2759"/>
<feature type="transmembrane region" description="Helical" evidence="6">
    <location>
        <begin position="143"/>
        <end position="166"/>
    </location>
</feature>
<evidence type="ECO:0000313" key="8">
    <source>
        <dbReference type="EMBL" id="KAG8429371.1"/>
    </source>
</evidence>
<evidence type="ECO:0000256" key="2">
    <source>
        <dbReference type="ARBA" id="ARBA00006193"/>
    </source>
</evidence>
<protein>
    <submittedName>
        <fullName evidence="8">Uncharacterized protein</fullName>
    </submittedName>
</protein>
<keyword evidence="7" id="KW-0732">Signal</keyword>
<dbReference type="PANTHER" id="PTHR14198">
    <property type="entry name" value="TRANSMEMBRANE 4 L6 FAMILY MEMBER 1-RELATED"/>
    <property type="match status" value="1"/>
</dbReference>
<dbReference type="Pfam" id="PF05805">
    <property type="entry name" value="L6_membrane"/>
    <property type="match status" value="1"/>
</dbReference>
<evidence type="ECO:0000256" key="5">
    <source>
        <dbReference type="ARBA" id="ARBA00023136"/>
    </source>
</evidence>
<feature type="transmembrane region" description="Helical" evidence="6">
    <location>
        <begin position="74"/>
        <end position="99"/>
    </location>
</feature>
<dbReference type="EMBL" id="JAACNH010008180">
    <property type="protein sequence ID" value="KAG8429371.1"/>
    <property type="molecule type" value="Genomic_DNA"/>
</dbReference>
<dbReference type="InterPro" id="IPR008661">
    <property type="entry name" value="L6_membrane"/>
</dbReference>
<evidence type="ECO:0000256" key="7">
    <source>
        <dbReference type="SAM" id="SignalP"/>
    </source>
</evidence>
<sequence>MFTVVCYPYWPFLSSLWCLTPLCTCVYLNTNSHSGCWDTMILIIATIQLVVDKYNCCPCCYTEKNRYDVRYTRLGFPIFDVLGIAFSGYSLIISSLALVQGPYCKLIGGTWDYPFINTGGGYLVAYSTWSQCTEPAYVVEWNVILFSFLIMLSSLQIIICLLKAAYDLKTILSTSHSVIPQDISLWAPIT</sequence>
<evidence type="ECO:0000256" key="6">
    <source>
        <dbReference type="SAM" id="Phobius"/>
    </source>
</evidence>